<dbReference type="AlphaFoldDB" id="A0A2H0BY54"/>
<feature type="domain" description="Transcription regulator TrmB N-terminal" evidence="1">
    <location>
        <begin position="8"/>
        <end position="72"/>
    </location>
</feature>
<dbReference type="PANTHER" id="PTHR34293">
    <property type="entry name" value="HTH-TYPE TRANSCRIPTIONAL REGULATOR TRMBL2"/>
    <property type="match status" value="1"/>
</dbReference>
<gene>
    <name evidence="2" type="ORF">COW99_01540</name>
</gene>
<proteinExistence type="predicted"/>
<reference evidence="2 3" key="1">
    <citation type="submission" date="2017-09" db="EMBL/GenBank/DDBJ databases">
        <title>Depth-based differentiation of microbial function through sediment-hosted aquifers and enrichment of novel symbionts in the deep terrestrial subsurface.</title>
        <authorList>
            <person name="Probst A.J."/>
            <person name="Ladd B."/>
            <person name="Jarett J.K."/>
            <person name="Geller-Mcgrath D.E."/>
            <person name="Sieber C.M."/>
            <person name="Emerson J.B."/>
            <person name="Anantharaman K."/>
            <person name="Thomas B.C."/>
            <person name="Malmstrom R."/>
            <person name="Stieglmeier M."/>
            <person name="Klingl A."/>
            <person name="Woyke T."/>
            <person name="Ryan C.M."/>
            <person name="Banfield J.F."/>
        </authorList>
    </citation>
    <scope>NUCLEOTIDE SEQUENCE [LARGE SCALE GENOMIC DNA]</scope>
    <source>
        <strain evidence="2">CG22_combo_CG10-13_8_21_14_all_38_20</strain>
    </source>
</reference>
<organism evidence="2 3">
    <name type="scientific">Candidatus Roizmanbacteria bacterium CG22_combo_CG10-13_8_21_14_all_38_20</name>
    <dbReference type="NCBI Taxonomy" id="1974862"/>
    <lineage>
        <taxon>Bacteria</taxon>
        <taxon>Candidatus Roizmaniibacteriota</taxon>
    </lineage>
</organism>
<evidence type="ECO:0000313" key="2">
    <source>
        <dbReference type="EMBL" id="PIP61888.1"/>
    </source>
</evidence>
<protein>
    <submittedName>
        <fullName evidence="2">Transcriptional regulator</fullName>
    </submittedName>
</protein>
<dbReference type="InterPro" id="IPR011991">
    <property type="entry name" value="ArsR-like_HTH"/>
</dbReference>
<dbReference type="PANTHER" id="PTHR34293:SF1">
    <property type="entry name" value="HTH-TYPE TRANSCRIPTIONAL REGULATOR TRMBL2"/>
    <property type="match status" value="1"/>
</dbReference>
<evidence type="ECO:0000259" key="1">
    <source>
        <dbReference type="Pfam" id="PF01978"/>
    </source>
</evidence>
<dbReference type="CDD" id="cd00090">
    <property type="entry name" value="HTH_ARSR"/>
    <property type="match status" value="1"/>
</dbReference>
<dbReference type="SUPFAM" id="SSF46785">
    <property type="entry name" value="Winged helix' DNA-binding domain"/>
    <property type="match status" value="1"/>
</dbReference>
<dbReference type="InterPro" id="IPR036390">
    <property type="entry name" value="WH_DNA-bd_sf"/>
</dbReference>
<evidence type="ECO:0000313" key="3">
    <source>
        <dbReference type="Proteomes" id="UP000231246"/>
    </source>
</evidence>
<name>A0A2H0BY54_9BACT</name>
<comment type="caution">
    <text evidence="2">The sequence shown here is derived from an EMBL/GenBank/DDBJ whole genome shotgun (WGS) entry which is preliminary data.</text>
</comment>
<dbReference type="Pfam" id="PF01978">
    <property type="entry name" value="TrmB"/>
    <property type="match status" value="1"/>
</dbReference>
<dbReference type="InterPro" id="IPR051797">
    <property type="entry name" value="TrmB-like"/>
</dbReference>
<accession>A0A2H0BY54</accession>
<sequence length="246" mass="27903">MDSQFSLLGISSKEYIVYKSLLKLGPVSIRELAADTKINRGTTHEILRELVKKGLVCFQMSGQRKRYLAESPKKLTNLAKEKETRIKQLISSLSTKVIPELEASKITGSSPTVKYYEGEEGIEKVLLDILHSVENTKDKTYYAYSALPIRKYLYQQFPNFTKQRITKGIQVNVIALGKGGEEVQLAQRKWIQNSSSNSSSYIIIYTDKYAIISITEDELPYAVIIEEPGLVQTQKIIFQSLWSLLP</sequence>
<dbReference type="InterPro" id="IPR002831">
    <property type="entry name" value="Tscrpt_reg_TrmB_N"/>
</dbReference>
<dbReference type="EMBL" id="PCTA01000010">
    <property type="protein sequence ID" value="PIP61888.1"/>
    <property type="molecule type" value="Genomic_DNA"/>
</dbReference>
<dbReference type="Gene3D" id="1.10.10.10">
    <property type="entry name" value="Winged helix-like DNA-binding domain superfamily/Winged helix DNA-binding domain"/>
    <property type="match status" value="1"/>
</dbReference>
<dbReference type="InterPro" id="IPR036388">
    <property type="entry name" value="WH-like_DNA-bd_sf"/>
</dbReference>
<dbReference type="Proteomes" id="UP000231246">
    <property type="component" value="Unassembled WGS sequence"/>
</dbReference>